<dbReference type="InterPro" id="IPR027417">
    <property type="entry name" value="P-loop_NTPase"/>
</dbReference>
<evidence type="ECO:0000256" key="3">
    <source>
        <dbReference type="ARBA" id="ARBA00022748"/>
    </source>
</evidence>
<dbReference type="PROSITE" id="PS00211">
    <property type="entry name" value="ABC_TRANSPORTER_1"/>
    <property type="match status" value="1"/>
</dbReference>
<dbReference type="GO" id="GO:0005524">
    <property type="term" value="F:ATP binding"/>
    <property type="evidence" value="ECO:0007669"/>
    <property type="project" value="UniProtKB-KW"/>
</dbReference>
<dbReference type="InterPro" id="IPR005895">
    <property type="entry name" value="ABC_transptr_haem_export_CcmA"/>
</dbReference>
<dbReference type="GO" id="GO:0017004">
    <property type="term" value="P:cytochrome complex assembly"/>
    <property type="evidence" value="ECO:0007669"/>
    <property type="project" value="UniProtKB-KW"/>
</dbReference>
<dbReference type="Gene3D" id="3.40.50.300">
    <property type="entry name" value="P-loop containing nucleotide triphosphate hydrolases"/>
    <property type="match status" value="1"/>
</dbReference>
<dbReference type="GO" id="GO:0022857">
    <property type="term" value="F:transmembrane transporter activity"/>
    <property type="evidence" value="ECO:0007669"/>
    <property type="project" value="InterPro"/>
</dbReference>
<evidence type="ECO:0000313" key="7">
    <source>
        <dbReference type="Proteomes" id="UP000315677"/>
    </source>
</evidence>
<dbReference type="InterPro" id="IPR051782">
    <property type="entry name" value="ABC_Transporter_VariousFunc"/>
</dbReference>
<dbReference type="PROSITE" id="PS50893">
    <property type="entry name" value="ABC_TRANSPORTER_2"/>
    <property type="match status" value="1"/>
</dbReference>
<name>A0A543DKK9_9PSEU</name>
<dbReference type="Proteomes" id="UP000315677">
    <property type="component" value="Unassembled WGS sequence"/>
</dbReference>
<evidence type="ECO:0000256" key="1">
    <source>
        <dbReference type="ARBA" id="ARBA00022448"/>
    </source>
</evidence>
<dbReference type="NCBIfam" id="TIGR01189">
    <property type="entry name" value="ccmA"/>
    <property type="match status" value="1"/>
</dbReference>
<evidence type="ECO:0000256" key="4">
    <source>
        <dbReference type="ARBA" id="ARBA00022840"/>
    </source>
</evidence>
<keyword evidence="2" id="KW-0547">Nucleotide-binding</keyword>
<dbReference type="InterPro" id="IPR003439">
    <property type="entry name" value="ABC_transporter-like_ATP-bd"/>
</dbReference>
<evidence type="ECO:0000256" key="2">
    <source>
        <dbReference type="ARBA" id="ARBA00022741"/>
    </source>
</evidence>
<feature type="domain" description="ABC transporter" evidence="5">
    <location>
        <begin position="26"/>
        <end position="244"/>
    </location>
</feature>
<dbReference type="EMBL" id="VFPA01000003">
    <property type="protein sequence ID" value="TQM09874.1"/>
    <property type="molecule type" value="Genomic_DNA"/>
</dbReference>
<dbReference type="SMART" id="SM00382">
    <property type="entry name" value="AAA"/>
    <property type="match status" value="1"/>
</dbReference>
<sequence length="244" mass="25340">MPQSGVPTRRAADLDSAVGESSACLVRLDRVAVTLGRTPVLRDLDLRVGAGEALGVLGANGSGKTTLLHLLATLVTPAAGRGEVLGRELGSPDAGETRPAIGLVGHLPALYPQLSLAENLRFVARLTGRENRAADRALNAVGLGGAAHRRAERCSQGMQRRAELARVLLTQPSLLLLDEIHAGLDRDAVGLVDHVVAGVRGRGGACVLVSHEPDRLTRVVDGMVRISDGRAEPVAGANQRGAPS</sequence>
<gene>
    <name evidence="6" type="ORF">FB558_5648</name>
</gene>
<evidence type="ECO:0000313" key="6">
    <source>
        <dbReference type="EMBL" id="TQM09874.1"/>
    </source>
</evidence>
<proteinExistence type="predicted"/>
<dbReference type="AlphaFoldDB" id="A0A543DKK9"/>
<dbReference type="PANTHER" id="PTHR42939:SF1">
    <property type="entry name" value="ABC TRANSPORTER ATP-BINDING PROTEIN ALBC-RELATED"/>
    <property type="match status" value="1"/>
</dbReference>
<keyword evidence="4" id="KW-0067">ATP-binding</keyword>
<dbReference type="SUPFAM" id="SSF52540">
    <property type="entry name" value="P-loop containing nucleoside triphosphate hydrolases"/>
    <property type="match status" value="1"/>
</dbReference>
<dbReference type="PANTHER" id="PTHR42939">
    <property type="entry name" value="ABC TRANSPORTER ATP-BINDING PROTEIN ALBC-RELATED"/>
    <property type="match status" value="1"/>
</dbReference>
<dbReference type="RefSeq" id="WP_142058330.1">
    <property type="nucleotide sequence ID" value="NZ_VFPA01000003.1"/>
</dbReference>
<dbReference type="GO" id="GO:0016887">
    <property type="term" value="F:ATP hydrolysis activity"/>
    <property type="evidence" value="ECO:0007669"/>
    <property type="project" value="InterPro"/>
</dbReference>
<keyword evidence="3" id="KW-0201">Cytochrome c-type biogenesis</keyword>
<dbReference type="OrthoDB" id="3555796at2"/>
<dbReference type="InterPro" id="IPR017871">
    <property type="entry name" value="ABC_transporter-like_CS"/>
</dbReference>
<evidence type="ECO:0000259" key="5">
    <source>
        <dbReference type="PROSITE" id="PS50893"/>
    </source>
</evidence>
<dbReference type="InterPro" id="IPR003593">
    <property type="entry name" value="AAA+_ATPase"/>
</dbReference>
<protein>
    <submittedName>
        <fullName evidence="6">Heme exporter protein A</fullName>
    </submittedName>
</protein>
<comment type="caution">
    <text evidence="6">The sequence shown here is derived from an EMBL/GenBank/DDBJ whole genome shotgun (WGS) entry which is preliminary data.</text>
</comment>
<reference evidence="6 7" key="1">
    <citation type="submission" date="2019-06" db="EMBL/GenBank/DDBJ databases">
        <title>Sequencing the genomes of 1000 actinobacteria strains.</title>
        <authorList>
            <person name="Klenk H.-P."/>
        </authorList>
    </citation>
    <scope>NUCLEOTIDE SEQUENCE [LARGE SCALE GENOMIC DNA]</scope>
    <source>
        <strain evidence="6 7">DSM 45301</strain>
    </source>
</reference>
<accession>A0A543DKK9</accession>
<keyword evidence="1" id="KW-0813">Transport</keyword>
<dbReference type="Pfam" id="PF00005">
    <property type="entry name" value="ABC_tran"/>
    <property type="match status" value="1"/>
</dbReference>
<organism evidence="6 7">
    <name type="scientific">Pseudonocardia kunmingensis</name>
    <dbReference type="NCBI Taxonomy" id="630975"/>
    <lineage>
        <taxon>Bacteria</taxon>
        <taxon>Bacillati</taxon>
        <taxon>Actinomycetota</taxon>
        <taxon>Actinomycetes</taxon>
        <taxon>Pseudonocardiales</taxon>
        <taxon>Pseudonocardiaceae</taxon>
        <taxon>Pseudonocardia</taxon>
    </lineage>
</organism>
<keyword evidence="7" id="KW-1185">Reference proteome</keyword>